<gene>
    <name evidence="1" type="ORF">C9381_21870</name>
    <name evidence="2" type="ORF">D9O29_19805</name>
</gene>
<dbReference type="AlphaFoldDB" id="A0AAN1NVA4"/>
<protein>
    <submittedName>
        <fullName evidence="1">Uncharacterized protein</fullName>
    </submittedName>
</protein>
<geneLocation type="plasmid" evidence="1">
    <name>pPV989-167</name>
</geneLocation>
<geneLocation type="plasmid" evidence="3">
    <name>ppv989-167</name>
</geneLocation>
<proteinExistence type="predicted"/>
<name>A0AAN1NVA4_9GAMM</name>
<evidence type="ECO:0000313" key="3">
    <source>
        <dbReference type="Proteomes" id="UP000241538"/>
    </source>
</evidence>
<organism evidence="1 3">
    <name type="scientific">Pantoea vagans</name>
    <dbReference type="NCBI Taxonomy" id="470934"/>
    <lineage>
        <taxon>Bacteria</taxon>
        <taxon>Pseudomonadati</taxon>
        <taxon>Pseudomonadota</taxon>
        <taxon>Gammaproteobacteria</taxon>
        <taxon>Enterobacterales</taxon>
        <taxon>Erwiniaceae</taxon>
        <taxon>Pantoea</taxon>
    </lineage>
</organism>
<dbReference type="InterPro" id="IPR031854">
    <property type="entry name" value="FidL-like"/>
</dbReference>
<keyword evidence="4" id="KW-1185">Reference proteome</keyword>
<dbReference type="Pfam" id="PF15941">
    <property type="entry name" value="FidL_like"/>
    <property type="match status" value="1"/>
</dbReference>
<keyword evidence="1" id="KW-0614">Plasmid</keyword>
<accession>A0AAN1NVA4</accession>
<dbReference type="EMBL" id="RCNL01000010">
    <property type="protein sequence ID" value="TXL75850.1"/>
    <property type="molecule type" value="Genomic_DNA"/>
</dbReference>
<evidence type="ECO:0000313" key="4">
    <source>
        <dbReference type="Proteomes" id="UP000426772"/>
    </source>
</evidence>
<evidence type="ECO:0000313" key="2">
    <source>
        <dbReference type="EMBL" id="TXL75850.1"/>
    </source>
</evidence>
<dbReference type="RefSeq" id="WP_095708279.1">
    <property type="nucleotide sequence ID" value="NZ_DALYZP010000012.1"/>
</dbReference>
<dbReference type="EMBL" id="CP028351">
    <property type="protein sequence ID" value="AVV39883.1"/>
    <property type="molecule type" value="Genomic_DNA"/>
</dbReference>
<reference evidence="2 4" key="2">
    <citation type="submission" date="2018-10" db="EMBL/GenBank/DDBJ databases">
        <title>Draft genome sequence of Pantoea vagans isolated from corpses of the sugarcane aphid Melanaphis sacchari Zehntner.</title>
        <authorList>
            <person name="Toledo E."/>
            <person name="Pena G."/>
            <person name="Lozano L."/>
        </authorList>
    </citation>
    <scope>NUCLEOTIDE SEQUENCE [LARGE SCALE GENOMIC DNA]</scope>
    <source>
        <strain evidence="2 4">ET-90</strain>
    </source>
</reference>
<dbReference type="Proteomes" id="UP000241538">
    <property type="component" value="Plasmid pPV989-167"/>
</dbReference>
<sequence>MKRNATLTLTITLAVMLLLVFAGINYVKPRPDDLPFRCSAFSRYDLSRHDDQKIEFVVSQDLRFIDSKLGYLLMNGQVTFGDKVTILNRRIALSAGNKIDSDTYRYKLRTTITSTNDTTPDAVFNLLLAEITLDPGYLQLDITQIDKKTYLVGGPLSYLFTCQRY</sequence>
<dbReference type="Proteomes" id="UP000426772">
    <property type="component" value="Unassembled WGS sequence"/>
</dbReference>
<reference evidence="1 3" key="1">
    <citation type="journal article" date="2018" name="Int J Genomics">
        <title>Comparative Genomics Analysis of Plasmid pPV989-94 from a Clinical Isolate of Pantoea vagans PV989.</title>
        <authorList>
            <person name="Xu L."/>
            <person name="Yin M."/>
            <person name="Zhu T."/>
            <person name="Lu J."/>
            <person name="Bao Q."/>
        </authorList>
    </citation>
    <scope>NUCLEOTIDE SEQUENCE [LARGE SCALE GENOMIC DNA]</scope>
    <source>
        <strain evidence="1 3">PV989</strain>
        <plasmid evidence="3">ppv989-167</plasmid>
        <plasmid evidence="1">pPV989-167</plasmid>
    </source>
</reference>
<evidence type="ECO:0000313" key="1">
    <source>
        <dbReference type="EMBL" id="AVV39883.1"/>
    </source>
</evidence>